<feature type="signal peptide" evidence="12">
    <location>
        <begin position="1"/>
        <end position="21"/>
    </location>
</feature>
<keyword evidence="15" id="KW-1185">Reference proteome</keyword>
<dbReference type="InterPro" id="IPR001547">
    <property type="entry name" value="Glyco_hydro_5"/>
</dbReference>
<dbReference type="GO" id="GO:0005576">
    <property type="term" value="C:extracellular region"/>
    <property type="evidence" value="ECO:0007669"/>
    <property type="project" value="UniProtKB-SubCell"/>
</dbReference>
<dbReference type="AlphaFoldDB" id="A0A559LZP5"/>
<comment type="catalytic activity">
    <reaction evidence="8">
        <text>Successive hydrolysis of beta-D-glucose units from the non-reducing ends of (1-&gt;3)-beta-D-glucans, releasing alpha-glucose.</text>
        <dbReference type="EC" id="3.2.1.58"/>
    </reaction>
</comment>
<comment type="similarity">
    <text evidence="2 10">Belongs to the glycosyl hydrolase 5 (cellulase A) family.</text>
</comment>
<dbReference type="GO" id="GO:0009986">
    <property type="term" value="C:cell surface"/>
    <property type="evidence" value="ECO:0007669"/>
    <property type="project" value="TreeGrafter"/>
</dbReference>
<evidence type="ECO:0000256" key="4">
    <source>
        <dbReference type="ARBA" id="ARBA00022729"/>
    </source>
</evidence>
<dbReference type="PROSITE" id="PS00659">
    <property type="entry name" value="GLYCOSYL_HYDROL_F5"/>
    <property type="match status" value="1"/>
</dbReference>
<dbReference type="Pfam" id="PF00150">
    <property type="entry name" value="Cellulase"/>
    <property type="match status" value="1"/>
</dbReference>
<dbReference type="GO" id="GO:0009251">
    <property type="term" value="P:glucan catabolic process"/>
    <property type="evidence" value="ECO:0007669"/>
    <property type="project" value="TreeGrafter"/>
</dbReference>
<feature type="domain" description="Glycoside hydrolase family 5" evidence="13">
    <location>
        <begin position="228"/>
        <end position="465"/>
    </location>
</feature>
<evidence type="ECO:0000256" key="11">
    <source>
        <dbReference type="SAM" id="MobiDB-lite"/>
    </source>
</evidence>
<dbReference type="InterPro" id="IPR017853">
    <property type="entry name" value="GH"/>
</dbReference>
<dbReference type="Proteomes" id="UP000315522">
    <property type="component" value="Unassembled WGS sequence"/>
</dbReference>
<name>A0A559LZP5_9HELO</name>
<dbReference type="InterPro" id="IPR050386">
    <property type="entry name" value="Glycosyl_hydrolase_5"/>
</dbReference>
<gene>
    <name evidence="14" type="primary">exg1</name>
    <name evidence="14" type="ORF">LAWI1_G009001</name>
</gene>
<keyword evidence="3" id="KW-0964">Secreted</keyword>
<dbReference type="PANTHER" id="PTHR31297:SF1">
    <property type="entry name" value="GLUCAN 1,3-BETA-GLUCOSIDASE I_II-RELATED"/>
    <property type="match status" value="1"/>
</dbReference>
<evidence type="ECO:0000256" key="8">
    <source>
        <dbReference type="ARBA" id="ARBA00036824"/>
    </source>
</evidence>
<comment type="subcellular location">
    <subcellularLocation>
        <location evidence="1">Secreted</location>
    </subcellularLocation>
</comment>
<keyword evidence="6 10" id="KW-0326">Glycosidase</keyword>
<evidence type="ECO:0000256" key="3">
    <source>
        <dbReference type="ARBA" id="ARBA00022525"/>
    </source>
</evidence>
<dbReference type="GO" id="GO:0071555">
    <property type="term" value="P:cell wall organization"/>
    <property type="evidence" value="ECO:0007669"/>
    <property type="project" value="UniProtKB-KW"/>
</dbReference>
<evidence type="ECO:0000256" key="1">
    <source>
        <dbReference type="ARBA" id="ARBA00004613"/>
    </source>
</evidence>
<evidence type="ECO:0000313" key="14">
    <source>
        <dbReference type="EMBL" id="TVY86165.1"/>
    </source>
</evidence>
<evidence type="ECO:0000256" key="5">
    <source>
        <dbReference type="ARBA" id="ARBA00022801"/>
    </source>
</evidence>
<dbReference type="PANTHER" id="PTHR31297">
    <property type="entry name" value="GLUCAN ENDO-1,6-BETA-GLUCOSIDASE B"/>
    <property type="match status" value="1"/>
</dbReference>
<proteinExistence type="inferred from homology"/>
<comment type="caution">
    <text evidence="14">The sequence shown here is derived from an EMBL/GenBank/DDBJ whole genome shotgun (WGS) entry which is preliminary data.</text>
</comment>
<keyword evidence="5 10" id="KW-0378">Hydrolase</keyword>
<evidence type="ECO:0000256" key="6">
    <source>
        <dbReference type="ARBA" id="ARBA00023295"/>
    </source>
</evidence>
<feature type="chain" id="PRO_5022162411" description="glucan 1,3-beta-glucosidase" evidence="12">
    <location>
        <begin position="22"/>
        <end position="471"/>
    </location>
</feature>
<dbReference type="EMBL" id="QGML01004080">
    <property type="protein sequence ID" value="TVY86165.1"/>
    <property type="molecule type" value="Genomic_DNA"/>
</dbReference>
<evidence type="ECO:0000256" key="10">
    <source>
        <dbReference type="RuleBase" id="RU361153"/>
    </source>
</evidence>
<dbReference type="InterPro" id="IPR018087">
    <property type="entry name" value="Glyco_hydro_5_CS"/>
</dbReference>
<dbReference type="GO" id="GO:0004338">
    <property type="term" value="F:glucan exo-1,3-beta-glucosidase activity"/>
    <property type="evidence" value="ECO:0007669"/>
    <property type="project" value="UniProtKB-EC"/>
</dbReference>
<reference evidence="14 15" key="1">
    <citation type="submission" date="2018-05" db="EMBL/GenBank/DDBJ databases">
        <title>Genome sequencing and assembly of the regulated plant pathogen Lachnellula willkommii and related sister species for the development of diagnostic species identification markers.</title>
        <authorList>
            <person name="Giroux E."/>
            <person name="Bilodeau G."/>
        </authorList>
    </citation>
    <scope>NUCLEOTIDE SEQUENCE [LARGE SCALE GENOMIC DNA]</scope>
    <source>
        <strain evidence="14 15">CBS 172.35</strain>
    </source>
</reference>
<evidence type="ECO:0000256" key="2">
    <source>
        <dbReference type="ARBA" id="ARBA00005641"/>
    </source>
</evidence>
<evidence type="ECO:0000256" key="7">
    <source>
        <dbReference type="ARBA" id="ARBA00023316"/>
    </source>
</evidence>
<evidence type="ECO:0000259" key="13">
    <source>
        <dbReference type="Pfam" id="PF00150"/>
    </source>
</evidence>
<dbReference type="Gene3D" id="3.20.20.80">
    <property type="entry name" value="Glycosidases"/>
    <property type="match status" value="1"/>
</dbReference>
<feature type="non-terminal residue" evidence="14">
    <location>
        <position position="471"/>
    </location>
</feature>
<dbReference type="EC" id="3.2.1.58" evidence="9"/>
<keyword evidence="7" id="KW-0961">Cell wall biogenesis/degradation</keyword>
<evidence type="ECO:0000256" key="9">
    <source>
        <dbReference type="ARBA" id="ARBA00038929"/>
    </source>
</evidence>
<organism evidence="14 15">
    <name type="scientific">Lachnellula willkommii</name>
    <dbReference type="NCBI Taxonomy" id="215461"/>
    <lineage>
        <taxon>Eukaryota</taxon>
        <taxon>Fungi</taxon>
        <taxon>Dikarya</taxon>
        <taxon>Ascomycota</taxon>
        <taxon>Pezizomycotina</taxon>
        <taxon>Leotiomycetes</taxon>
        <taxon>Helotiales</taxon>
        <taxon>Lachnaceae</taxon>
        <taxon>Lachnellula</taxon>
    </lineage>
</organism>
<dbReference type="SUPFAM" id="SSF51445">
    <property type="entry name" value="(Trans)glycosidases"/>
    <property type="match status" value="1"/>
</dbReference>
<evidence type="ECO:0000313" key="15">
    <source>
        <dbReference type="Proteomes" id="UP000315522"/>
    </source>
</evidence>
<evidence type="ECO:0000256" key="12">
    <source>
        <dbReference type="SAM" id="SignalP"/>
    </source>
</evidence>
<feature type="region of interest" description="Disordered" evidence="11">
    <location>
        <begin position="150"/>
        <end position="180"/>
    </location>
</feature>
<accession>A0A559LZP5</accession>
<protein>
    <recommendedName>
        <fullName evidence="9">glucan 1,3-beta-glucosidase</fullName>
        <ecNumber evidence="9">3.2.1.58</ecNumber>
    </recommendedName>
</protein>
<keyword evidence="4 12" id="KW-0732">Signal</keyword>
<sequence>MLISLSTALVAIVLLGGPAFAQRPNWTDRPVWTQRPHFTRSTGAHNSVTVTTTSGGGVVSTTPVFSTPVANTSVSIYSNSTSKNRVPSGIFYTGGSTGTGSGAARPTGYWNSTHTYNHTRSSAVVPSGSTLVPLSLNTTSTLRTLIQSSSSNNSFTTASPTSYSVTSATNSNTAASSTSTAGPDIPFLRGVNLGGWLVLEEWMNSDLFQDTLAVDEFTFSSTSNASEALAEHWATFITEDDIAALNGTGINALRIPIGFWAYDNVNTPYHKGQDVYLEKAIGWAKQYGMSVWVDCHGSPGSQNGYDSSGRSGIIDWQQGNNLNRSISVLETMAAKYGAEEYAGVVVGIELTNEPIAGFPNHLNVTRQWTRDAYAAVKAKVTNPNLQILMQDAYAGIDTWIPTAEEIIGKGSKTFAMDTHLYQLYTPAYNSLNQAQHINQACGWVDQLSTSNAVVPTYVGEWATQTNICVNP</sequence>